<dbReference type="EMBL" id="DRLD01000086">
    <property type="protein sequence ID" value="HED09665.1"/>
    <property type="molecule type" value="Genomic_DNA"/>
</dbReference>
<gene>
    <name evidence="1" type="ORF">ENJ10_03170</name>
</gene>
<name>A0A7V1LKL4_CALAY</name>
<accession>A0A7V1LKL4</accession>
<protein>
    <recommendedName>
        <fullName evidence="2">Sulfotransferase domain-containing protein</fullName>
    </recommendedName>
</protein>
<proteinExistence type="predicted"/>
<dbReference type="InterPro" id="IPR027417">
    <property type="entry name" value="P-loop_NTPase"/>
</dbReference>
<dbReference type="Gene3D" id="3.40.50.300">
    <property type="entry name" value="P-loop containing nucleotide triphosphate hydrolases"/>
    <property type="match status" value="1"/>
</dbReference>
<dbReference type="AlphaFoldDB" id="A0A7V1LKL4"/>
<reference evidence="1" key="1">
    <citation type="journal article" date="2020" name="mSystems">
        <title>Genome- and Community-Level Interaction Insights into Carbon Utilization and Element Cycling Functions of Hydrothermarchaeota in Hydrothermal Sediment.</title>
        <authorList>
            <person name="Zhou Z."/>
            <person name="Liu Y."/>
            <person name="Xu W."/>
            <person name="Pan J."/>
            <person name="Luo Z.H."/>
            <person name="Li M."/>
        </authorList>
    </citation>
    <scope>NUCLEOTIDE SEQUENCE [LARGE SCALE GENOMIC DNA]</scope>
    <source>
        <strain evidence="1">HyVt-456</strain>
    </source>
</reference>
<organism evidence="1">
    <name type="scientific">Caldithrix abyssi</name>
    <dbReference type="NCBI Taxonomy" id="187145"/>
    <lineage>
        <taxon>Bacteria</taxon>
        <taxon>Pseudomonadati</taxon>
        <taxon>Calditrichota</taxon>
        <taxon>Calditrichia</taxon>
        <taxon>Calditrichales</taxon>
        <taxon>Calditrichaceae</taxon>
        <taxon>Caldithrix</taxon>
    </lineage>
</organism>
<evidence type="ECO:0000313" key="1">
    <source>
        <dbReference type="EMBL" id="HED09665.1"/>
    </source>
</evidence>
<sequence length="296" mass="34665">MKRFIITSHGWSASNWLAFALNSHEDIVCTHSARNILANRQDMNSDRSLRENLLQLHQGYVSRQLESLEEKYAKIESLGRGSVYGSVHVLRLRDLPYLWERFGAPSQGYEVMNLVRHPVSLVWSGYGQFRTLFRYDINELHWTLGKVLREDKEYVLETALKYDFYPGDLENLAFIGASVVLGSLRMDLDAEEEVPALQGVNYKKVVRMERVTTDPGELDRVVREISDSQCRASRSYLENVYKAGIVNEHKKDRNKTDAARRYMMFSPWQKEVFNHFFEKYNLRRAYEAYGYDFSFL</sequence>
<dbReference type="Proteomes" id="UP000886005">
    <property type="component" value="Unassembled WGS sequence"/>
</dbReference>
<evidence type="ECO:0008006" key="2">
    <source>
        <dbReference type="Google" id="ProtNLM"/>
    </source>
</evidence>
<comment type="caution">
    <text evidence="1">The sequence shown here is derived from an EMBL/GenBank/DDBJ whole genome shotgun (WGS) entry which is preliminary data.</text>
</comment>
<dbReference type="SUPFAM" id="SSF52540">
    <property type="entry name" value="P-loop containing nucleoside triphosphate hydrolases"/>
    <property type="match status" value="1"/>
</dbReference>